<evidence type="ECO:0000313" key="1">
    <source>
        <dbReference type="EMBL" id="ACZ32166.1"/>
    </source>
</evidence>
<dbReference type="Pfam" id="PF11814">
    <property type="entry name" value="DUF3335"/>
    <property type="match status" value="1"/>
</dbReference>
<proteinExistence type="predicted"/>
<sequence length="367" mass="38051">MTTTDEATTTVTVLDEATTASSVAGALGVPAGLTARWDLASGFQHRSLHVVRAGGRVAGVAFAVHRPLTAYEKVAGLWTAPAHDDAATAAGLLASVVSAARAAGAVVVKVELDPRAVADTALVADAARAAGFADLPAPVGGAAHPVGPHDVPAGLARWLDDAPAPVPVPYYRQTTELTCGPVAVGVVMAAAGDDDALGRDAELTLYREANTLVGSDPFGLAVAAAARGHRPRVLVTTPDPVLLEGVTTDWERDTRSFIQRGFRERALAAGLDVETRDFGIDEIVAHVAAGGHAVVLIDEHPMHVDVCPHWITVHAVRGDVVVAHDPWTDNHLGESWLDGADLALPRATLDRLAAYGDPAYRAALLFG</sequence>
<dbReference type="OrthoDB" id="27442at2"/>
<accession>D1C0G3</accession>
<keyword evidence="2" id="KW-1185">Reference proteome</keyword>
<dbReference type="eggNOG" id="COG3271">
    <property type="taxonomic scope" value="Bacteria"/>
</dbReference>
<dbReference type="RefSeq" id="WP_012879908.1">
    <property type="nucleotide sequence ID" value="NC_013530.1"/>
</dbReference>
<dbReference type="InterPro" id="IPR021770">
    <property type="entry name" value="DUF3335"/>
</dbReference>
<reference evidence="2" key="1">
    <citation type="submission" date="2009-11" db="EMBL/GenBank/DDBJ databases">
        <title>The complete chromosome of Xylanimonas cellulosilytica DSM 15894.</title>
        <authorList>
            <consortium name="US DOE Joint Genome Institute (JGI-PGF)"/>
            <person name="Lucas S."/>
            <person name="Copeland A."/>
            <person name="Lapidus A."/>
            <person name="Glavina del Rio T."/>
            <person name="Dalin E."/>
            <person name="Tice H."/>
            <person name="Bruce D."/>
            <person name="Goodwin L."/>
            <person name="Pitluck S."/>
            <person name="Kyrpides N."/>
            <person name="Mavromatis K."/>
            <person name="Ivanova N."/>
            <person name="Mikhailova N."/>
            <person name="Foster B."/>
            <person name="Clum A."/>
            <person name="Brettin T."/>
            <person name="Detter J.C."/>
            <person name="Han C."/>
            <person name="Larimer F."/>
            <person name="Land M."/>
            <person name="Hauser L."/>
            <person name="Markowitz V."/>
            <person name="Cheng J.F."/>
            <person name="Hugenholtz P."/>
            <person name="Woyke T."/>
            <person name="Wu D."/>
            <person name="Gehrich-Schroeter G."/>
            <person name="Schneider S."/>
            <person name="Pukall S.R."/>
            <person name="Klenk H.P."/>
            <person name="Eisen J.A."/>
        </authorList>
    </citation>
    <scope>NUCLEOTIDE SEQUENCE [LARGE SCALE GENOMIC DNA]</scope>
    <source>
        <strain evidence="2">DSM 15894 / CECT 5975 / LMG 20990 / XIL07</strain>
    </source>
</reference>
<dbReference type="Proteomes" id="UP000002255">
    <property type="component" value="Chromosome"/>
</dbReference>
<dbReference type="HOGENOM" id="CLU_064070_0_0_11"/>
<dbReference type="KEGG" id="xce:Xcel_3165"/>
<evidence type="ECO:0000313" key="2">
    <source>
        <dbReference type="Proteomes" id="UP000002255"/>
    </source>
</evidence>
<organism evidence="1 2">
    <name type="scientific">Xylanimonas cellulosilytica (strain DSM 15894 / JCM 12276 / CECT 5975 / KCTC 9989 / LMG 20990 / NBRC 107835 / XIL07)</name>
    <dbReference type="NCBI Taxonomy" id="446471"/>
    <lineage>
        <taxon>Bacteria</taxon>
        <taxon>Bacillati</taxon>
        <taxon>Actinomycetota</taxon>
        <taxon>Actinomycetes</taxon>
        <taxon>Micrococcales</taxon>
        <taxon>Promicromonosporaceae</taxon>
        <taxon>Xylanimonas</taxon>
    </lineage>
</organism>
<gene>
    <name evidence="1" type="ordered locus">Xcel_3165</name>
</gene>
<dbReference type="AlphaFoldDB" id="D1C0G3"/>
<dbReference type="STRING" id="446471.Xcel_3165"/>
<reference evidence="1 2" key="2">
    <citation type="journal article" date="2010" name="Stand. Genomic Sci.">
        <title>Complete genome sequence of Xylanimonas cellulosilytica type strain (XIL07).</title>
        <authorList>
            <person name="Foster B."/>
            <person name="Pukall R."/>
            <person name="Abt B."/>
            <person name="Nolan M."/>
            <person name="Glavina Del Rio T."/>
            <person name="Chen F."/>
            <person name="Lucas S."/>
            <person name="Tice H."/>
            <person name="Pitluck S."/>
            <person name="Cheng J.-F."/>
            <person name="Chertkov O."/>
            <person name="Brettin T."/>
            <person name="Han C."/>
            <person name="Detter J.C."/>
            <person name="Bruce D."/>
            <person name="Goodwin L."/>
            <person name="Ivanova N."/>
            <person name="Mavromatis K."/>
            <person name="Pati A."/>
            <person name="Mikhailova N."/>
            <person name="Chen A."/>
            <person name="Palaniappan K."/>
            <person name="Land M."/>
            <person name="Hauser L."/>
            <person name="Chang Y.-J."/>
            <person name="Jeffries C.D."/>
            <person name="Chain P."/>
            <person name="Rohde M."/>
            <person name="Goeker M."/>
            <person name="Bristow J."/>
            <person name="Eisen J.A."/>
            <person name="Markowitz V."/>
            <person name="Hugenholtz P."/>
            <person name="Kyrpides N.C."/>
            <person name="Klenk H.-P."/>
            <person name="Lapidus A."/>
        </authorList>
    </citation>
    <scope>NUCLEOTIDE SEQUENCE [LARGE SCALE GENOMIC DNA]</scope>
    <source>
        <strain evidence="2">DSM 15894 / CECT 5975 / LMG 20990 / XIL07</strain>
    </source>
</reference>
<dbReference type="EMBL" id="CP001821">
    <property type="protein sequence ID" value="ACZ32166.1"/>
    <property type="molecule type" value="Genomic_DNA"/>
</dbReference>
<evidence type="ECO:0008006" key="3">
    <source>
        <dbReference type="Google" id="ProtNLM"/>
    </source>
</evidence>
<protein>
    <recommendedName>
        <fullName evidence="3">GCN5-related N-acetyltransferase</fullName>
    </recommendedName>
</protein>
<name>D1C0G3_XYLCX</name>